<evidence type="ECO:0000256" key="5">
    <source>
        <dbReference type="ARBA" id="ARBA00022840"/>
    </source>
</evidence>
<evidence type="ECO:0000256" key="2">
    <source>
        <dbReference type="ARBA" id="ARBA00022448"/>
    </source>
</evidence>
<evidence type="ECO:0000259" key="12">
    <source>
        <dbReference type="PROSITE" id="PS50893"/>
    </source>
</evidence>
<comment type="similarity">
    <text evidence="6">Belongs to the ABC transporter superfamily. Sulfate/tungstate importer (TC 3.A.1.6) family.</text>
</comment>
<comment type="subcellular location">
    <subcellularLocation>
        <location evidence="1">Cell membrane</location>
        <topology evidence="1">Peripheral membrane protein</topology>
    </subcellularLocation>
</comment>
<comment type="subunit">
    <text evidence="7">The complex is composed of two ATP-binding proteins (WtpC), two transmembrane proteins (WtpB) and a solute-binding protein (WtpA).</text>
</comment>
<dbReference type="STRING" id="1227497.C491_15112"/>
<dbReference type="InterPro" id="IPR017871">
    <property type="entry name" value="ABC_transporter-like_CS"/>
</dbReference>
<dbReference type="PROSITE" id="PS00211">
    <property type="entry name" value="ABC_TRANSPORTER_1"/>
    <property type="match status" value="1"/>
</dbReference>
<evidence type="ECO:0000256" key="3">
    <source>
        <dbReference type="ARBA" id="ARBA00022505"/>
    </source>
</evidence>
<dbReference type="PROSITE" id="PS50893">
    <property type="entry name" value="ABC_TRANSPORTER_2"/>
    <property type="match status" value="1"/>
</dbReference>
<keyword evidence="4" id="KW-0547">Nucleotide-binding</keyword>
<dbReference type="EC" id="7.3.2.6" evidence="8"/>
<organism evidence="13 14">
    <name type="scientific">Natronococcus amylolyticus DSM 10524</name>
    <dbReference type="NCBI Taxonomy" id="1227497"/>
    <lineage>
        <taxon>Archaea</taxon>
        <taxon>Methanobacteriati</taxon>
        <taxon>Methanobacteriota</taxon>
        <taxon>Stenosarchaea group</taxon>
        <taxon>Halobacteria</taxon>
        <taxon>Halobacteriales</taxon>
        <taxon>Natrialbaceae</taxon>
        <taxon>Natronococcus</taxon>
    </lineage>
</organism>
<dbReference type="SUPFAM" id="SSF52540">
    <property type="entry name" value="P-loop containing nucleoside triphosphate hydrolases"/>
    <property type="match status" value="1"/>
</dbReference>
<gene>
    <name evidence="13" type="ORF">C491_15112</name>
</gene>
<keyword evidence="14" id="KW-1185">Reference proteome</keyword>
<protein>
    <recommendedName>
        <fullName evidence="9">Molybdate/tungstate import ATP-binding protein WtpC</fullName>
        <ecNumber evidence="8">7.3.2.6</ecNumber>
    </recommendedName>
</protein>
<dbReference type="PANTHER" id="PTHR42781">
    <property type="entry name" value="SPERMIDINE/PUTRESCINE IMPORT ATP-BINDING PROTEIN POTA"/>
    <property type="match status" value="1"/>
</dbReference>
<feature type="domain" description="ABC transporter" evidence="12">
    <location>
        <begin position="25"/>
        <end position="255"/>
    </location>
</feature>
<dbReference type="GO" id="GO:0005524">
    <property type="term" value="F:ATP binding"/>
    <property type="evidence" value="ECO:0007669"/>
    <property type="project" value="UniProtKB-KW"/>
</dbReference>
<keyword evidence="2" id="KW-0813">Transport</keyword>
<sequence length="382" mass="41890">MVGALPGSTAELTIIILPIQILTMLEVNGLTKYYGDLCAVNDVGFRIDEGEFVTLLGPSGCGKTTLLHMIAGLREPTEGEVTLRSENVTNLPPEERNIGMAFQSTALFPHMTVRENIAYGLRMHGYDEEERHARVQEFLELVDLPNHDDHRPGELSGGQQQRVSLARALAYEPDILLLDEPLTGLDRVLREEMRQWLMTLQRELGVTSLYVTHDQEDALSMSDKVVVLDDGEIQQVDHPQAIYEQPVNDFVAEFVGKSMQFSGPIRNDGPRPFVDAGDTCVVLPNDSVSSDREEVSLYVRPEDVNIEAAQATADGGATTVAATEENAFPGTIEKVSNLGNRAEVTATLESGETALASTNRFPHLEVGDEVLVTFDSESVIVL</sequence>
<keyword evidence="5" id="KW-0067">ATP-binding</keyword>
<evidence type="ECO:0000256" key="8">
    <source>
        <dbReference type="ARBA" id="ARBA00039025"/>
    </source>
</evidence>
<comment type="function">
    <text evidence="11">Part of the ABC transporter complex WtpABC involved in molybdate/tungstate import. Responsible for energy coupling to the transport system.</text>
</comment>
<comment type="catalytic activity">
    <reaction evidence="10">
        <text>tungstate(in) + ATP + H2O = tungstate(out) + ADP + phosphate + H(+)</text>
        <dbReference type="Rhea" id="RHEA:35027"/>
        <dbReference type="ChEBI" id="CHEBI:15377"/>
        <dbReference type="ChEBI" id="CHEBI:15378"/>
        <dbReference type="ChEBI" id="CHEBI:30616"/>
        <dbReference type="ChEBI" id="CHEBI:43474"/>
        <dbReference type="ChEBI" id="CHEBI:46502"/>
        <dbReference type="ChEBI" id="CHEBI:456216"/>
        <dbReference type="EC" id="7.3.2.6"/>
    </reaction>
</comment>
<evidence type="ECO:0000256" key="6">
    <source>
        <dbReference type="ARBA" id="ARBA00038307"/>
    </source>
</evidence>
<dbReference type="GO" id="GO:1901238">
    <property type="term" value="F:ABC-type tungstate transporter activity"/>
    <property type="evidence" value="ECO:0007669"/>
    <property type="project" value="UniProtKB-EC"/>
</dbReference>
<dbReference type="SMART" id="SM00382">
    <property type="entry name" value="AAA"/>
    <property type="match status" value="1"/>
</dbReference>
<dbReference type="eggNOG" id="arCOG00177">
    <property type="taxonomic scope" value="Archaea"/>
</dbReference>
<evidence type="ECO:0000256" key="9">
    <source>
        <dbReference type="ARBA" id="ARBA00041133"/>
    </source>
</evidence>
<dbReference type="GO" id="GO:0016887">
    <property type="term" value="F:ATP hydrolysis activity"/>
    <property type="evidence" value="ECO:0007669"/>
    <property type="project" value="InterPro"/>
</dbReference>
<accession>L9X6Q6</accession>
<dbReference type="Pfam" id="PF08402">
    <property type="entry name" value="TOBE_2"/>
    <property type="match status" value="1"/>
</dbReference>
<dbReference type="PANTHER" id="PTHR42781:SF4">
    <property type="entry name" value="SPERMIDINE_PUTRESCINE IMPORT ATP-BINDING PROTEIN POTA"/>
    <property type="match status" value="1"/>
</dbReference>
<dbReference type="InterPro" id="IPR003593">
    <property type="entry name" value="AAA+_ATPase"/>
</dbReference>
<dbReference type="InterPro" id="IPR008995">
    <property type="entry name" value="Mo/tungstate-bd_C_term_dom"/>
</dbReference>
<dbReference type="InterPro" id="IPR050093">
    <property type="entry name" value="ABC_SmlMolc_Importer"/>
</dbReference>
<evidence type="ECO:0000313" key="13">
    <source>
        <dbReference type="EMBL" id="ELY56288.1"/>
    </source>
</evidence>
<evidence type="ECO:0000256" key="11">
    <source>
        <dbReference type="ARBA" id="ARBA00057369"/>
    </source>
</evidence>
<dbReference type="InterPro" id="IPR027417">
    <property type="entry name" value="P-loop_NTPase"/>
</dbReference>
<reference evidence="13 14" key="1">
    <citation type="journal article" date="2014" name="PLoS Genet.">
        <title>Phylogenetically driven sequencing of extremely halophilic archaea reveals strategies for static and dynamic osmo-response.</title>
        <authorList>
            <person name="Becker E.A."/>
            <person name="Seitzer P.M."/>
            <person name="Tritt A."/>
            <person name="Larsen D."/>
            <person name="Krusor M."/>
            <person name="Yao A.I."/>
            <person name="Wu D."/>
            <person name="Madern D."/>
            <person name="Eisen J.A."/>
            <person name="Darling A.E."/>
            <person name="Facciotti M.T."/>
        </authorList>
    </citation>
    <scope>NUCLEOTIDE SEQUENCE [LARGE SCALE GENOMIC DNA]</scope>
    <source>
        <strain evidence="13 14">DSM 10524</strain>
    </source>
</reference>
<evidence type="ECO:0000256" key="10">
    <source>
        <dbReference type="ARBA" id="ARBA00047936"/>
    </source>
</evidence>
<evidence type="ECO:0000256" key="4">
    <source>
        <dbReference type="ARBA" id="ARBA00022741"/>
    </source>
</evidence>
<evidence type="ECO:0000256" key="7">
    <source>
        <dbReference type="ARBA" id="ARBA00038781"/>
    </source>
</evidence>
<dbReference type="GO" id="GO:0043190">
    <property type="term" value="C:ATP-binding cassette (ABC) transporter complex"/>
    <property type="evidence" value="ECO:0007669"/>
    <property type="project" value="InterPro"/>
</dbReference>
<keyword evidence="3" id="KW-0500">Molybdenum</keyword>
<dbReference type="EMBL" id="AOIB01000028">
    <property type="protein sequence ID" value="ELY56288.1"/>
    <property type="molecule type" value="Genomic_DNA"/>
</dbReference>
<dbReference type="FunFam" id="3.40.50.300:FF:000425">
    <property type="entry name" value="Probable ABC transporter, ATP-binding subunit"/>
    <property type="match status" value="1"/>
</dbReference>
<dbReference type="Proteomes" id="UP000011688">
    <property type="component" value="Unassembled WGS sequence"/>
</dbReference>
<comment type="caution">
    <text evidence="13">The sequence shown here is derived from an EMBL/GenBank/DDBJ whole genome shotgun (WGS) entry which is preliminary data.</text>
</comment>
<dbReference type="Gene3D" id="3.40.50.300">
    <property type="entry name" value="P-loop containing nucleotide triphosphate hydrolases"/>
    <property type="match status" value="1"/>
</dbReference>
<evidence type="ECO:0000313" key="14">
    <source>
        <dbReference type="Proteomes" id="UP000011688"/>
    </source>
</evidence>
<dbReference type="Pfam" id="PF00005">
    <property type="entry name" value="ABC_tran"/>
    <property type="match status" value="1"/>
</dbReference>
<name>L9X6Q6_9EURY</name>
<dbReference type="AlphaFoldDB" id="L9X6Q6"/>
<dbReference type="Gene3D" id="2.40.50.100">
    <property type="match status" value="1"/>
</dbReference>
<dbReference type="InterPro" id="IPR013611">
    <property type="entry name" value="Transp-assoc_OB_typ2"/>
</dbReference>
<dbReference type="PATRIC" id="fig|1227497.3.peg.3075"/>
<evidence type="ECO:0000256" key="1">
    <source>
        <dbReference type="ARBA" id="ARBA00004202"/>
    </source>
</evidence>
<dbReference type="SUPFAM" id="SSF50331">
    <property type="entry name" value="MOP-like"/>
    <property type="match status" value="1"/>
</dbReference>
<proteinExistence type="inferred from homology"/>
<dbReference type="InterPro" id="IPR003439">
    <property type="entry name" value="ABC_transporter-like_ATP-bd"/>
</dbReference>